<dbReference type="Proteomes" id="UP000595140">
    <property type="component" value="Unassembled WGS sequence"/>
</dbReference>
<keyword evidence="2" id="KW-1185">Reference proteome</keyword>
<protein>
    <submittedName>
        <fullName evidence="1">Uncharacterized protein</fullName>
    </submittedName>
</protein>
<dbReference type="AlphaFoldDB" id="A0A484ML91"/>
<gene>
    <name evidence="1" type="ORF">CCAM_LOCUS30580</name>
</gene>
<evidence type="ECO:0000313" key="1">
    <source>
        <dbReference type="EMBL" id="VFQ88804.1"/>
    </source>
</evidence>
<name>A0A484ML91_9ASTE</name>
<sequence>MNFLCELPTETSFQREKEQSYAYLHARLTFQNWNKLVSMITKSNWRIVLKQRRLDVTVLNATCRRT</sequence>
<proteinExistence type="predicted"/>
<evidence type="ECO:0000313" key="2">
    <source>
        <dbReference type="Proteomes" id="UP000595140"/>
    </source>
</evidence>
<accession>A0A484ML91</accession>
<reference evidence="1 2" key="1">
    <citation type="submission" date="2018-04" db="EMBL/GenBank/DDBJ databases">
        <authorList>
            <person name="Vogel A."/>
        </authorList>
    </citation>
    <scope>NUCLEOTIDE SEQUENCE [LARGE SCALE GENOMIC DNA]</scope>
</reference>
<organism evidence="1 2">
    <name type="scientific">Cuscuta campestris</name>
    <dbReference type="NCBI Taxonomy" id="132261"/>
    <lineage>
        <taxon>Eukaryota</taxon>
        <taxon>Viridiplantae</taxon>
        <taxon>Streptophyta</taxon>
        <taxon>Embryophyta</taxon>
        <taxon>Tracheophyta</taxon>
        <taxon>Spermatophyta</taxon>
        <taxon>Magnoliopsida</taxon>
        <taxon>eudicotyledons</taxon>
        <taxon>Gunneridae</taxon>
        <taxon>Pentapetalae</taxon>
        <taxon>asterids</taxon>
        <taxon>lamiids</taxon>
        <taxon>Solanales</taxon>
        <taxon>Convolvulaceae</taxon>
        <taxon>Cuscuteae</taxon>
        <taxon>Cuscuta</taxon>
        <taxon>Cuscuta subgen. Grammica</taxon>
        <taxon>Cuscuta sect. Cleistogrammica</taxon>
    </lineage>
</organism>
<dbReference type="EMBL" id="OOIL02003691">
    <property type="protein sequence ID" value="VFQ88804.1"/>
    <property type="molecule type" value="Genomic_DNA"/>
</dbReference>